<dbReference type="SUPFAM" id="SSF53850">
    <property type="entry name" value="Periplasmic binding protein-like II"/>
    <property type="match status" value="1"/>
</dbReference>
<feature type="transmembrane region" description="Helical" evidence="6">
    <location>
        <begin position="359"/>
        <end position="382"/>
    </location>
</feature>
<dbReference type="eggNOG" id="COG1668">
    <property type="taxonomic scope" value="Bacteria"/>
</dbReference>
<evidence type="ECO:0000256" key="6">
    <source>
        <dbReference type="SAM" id="Phobius"/>
    </source>
</evidence>
<dbReference type="InterPro" id="IPR051449">
    <property type="entry name" value="ABC-2_transporter_component"/>
</dbReference>
<dbReference type="Proteomes" id="UP000002772">
    <property type="component" value="Unassembled WGS sequence"/>
</dbReference>
<keyword evidence="4 6" id="KW-1133">Transmembrane helix</keyword>
<dbReference type="GO" id="GO:0140359">
    <property type="term" value="F:ABC-type transporter activity"/>
    <property type="evidence" value="ECO:0007669"/>
    <property type="project" value="InterPro"/>
</dbReference>
<keyword evidence="2" id="KW-1003">Cell membrane</keyword>
<feature type="domain" description="ABC-2 type transporter transmembrane" evidence="7">
    <location>
        <begin position="19"/>
        <end position="405"/>
    </location>
</feature>
<keyword evidence="9" id="KW-1185">Reference proteome</keyword>
<evidence type="ECO:0000313" key="9">
    <source>
        <dbReference type="Proteomes" id="UP000002772"/>
    </source>
</evidence>
<dbReference type="Pfam" id="PF12698">
    <property type="entry name" value="ABC2_membrane_3"/>
    <property type="match status" value="1"/>
</dbReference>
<dbReference type="InterPro" id="IPR013525">
    <property type="entry name" value="ABC2_TM"/>
</dbReference>
<comment type="subcellular location">
    <subcellularLocation>
        <location evidence="1">Cell membrane</location>
        <topology evidence="1">Multi-pass membrane protein</topology>
    </subcellularLocation>
</comment>
<proteinExistence type="predicted"/>
<sequence>MNKILIIIQREFLKRVQKKGFIILTIVMPFLMAALIFVPLWLSSIQSDEQQHVAVIDPSGVYVKALQGSKAFLFSAQPVMTKEMRSEDSPFDAVVSISGDLVKNHGRVTIYSCKEVPANLRDYVQTKVDEAVQRQKLSATGIAGLDKIIDNVQSNVPLETVKWSKEGDEQTSSTDVAIAVGSIFTFLIYIFVISYGGMVMQSIIEEKTNRIVELLVSSVKPFQLMMGKIIGVMLVGLAQMALWGVMLAVILTAASAIFGLSPSPTMGAGPGLSSSTAPFTQETQDILTAITNLPFTEIGIMFILMFVGGYLLYASFFAATGASVNEQEDSNQFVIPVTMITLFGLYAAMYSIENTDGPLAFWASLFPLTSPIVMMVRIPFGVPLWQEALSVVLLYATALLMIWLGGRIYRVGILMYGKKPNMKELIKWMKYK</sequence>
<accession>F8N8A3</accession>
<reference evidence="9" key="1">
    <citation type="journal article" date="2011" name="Stand. Genomic Sci.">
        <title>Non-contiguous finished genome sequence of the opportunistic oral pathogen Prevotella multisaccharivorax type strain (PPPA20).</title>
        <authorList>
            <person name="Pati A."/>
            <person name="Gronow S."/>
            <person name="Lu M."/>
            <person name="Lapidus A."/>
            <person name="Nolan M."/>
            <person name="Lucas S."/>
            <person name="Hammon N."/>
            <person name="Deshpande S."/>
            <person name="Cheng J.F."/>
            <person name="Tapia R."/>
            <person name="Han C."/>
            <person name="Goodwin L."/>
            <person name="Pitluck S."/>
            <person name="Liolios K."/>
            <person name="Pagani I."/>
            <person name="Mavromatis K."/>
            <person name="Mikhailova N."/>
            <person name="Huntemann M."/>
            <person name="Chen A."/>
            <person name="Palaniappan K."/>
            <person name="Land M."/>
            <person name="Hauser L."/>
            <person name="Detter J.C."/>
            <person name="Brambilla E.M."/>
            <person name="Rohde M."/>
            <person name="Goker M."/>
            <person name="Woyke T."/>
            <person name="Bristow J."/>
            <person name="Eisen J.A."/>
            <person name="Markowitz V."/>
            <person name="Hugenholtz P."/>
            <person name="Kyrpides N.C."/>
            <person name="Klenk H.P."/>
            <person name="Ivanova N."/>
        </authorList>
    </citation>
    <scope>NUCLEOTIDE SEQUENCE [LARGE SCALE GENOMIC DNA]</scope>
    <source>
        <strain evidence="9">DSM 17128</strain>
    </source>
</reference>
<dbReference type="GO" id="GO:0005886">
    <property type="term" value="C:plasma membrane"/>
    <property type="evidence" value="ECO:0007669"/>
    <property type="project" value="UniProtKB-SubCell"/>
</dbReference>
<evidence type="ECO:0000313" key="8">
    <source>
        <dbReference type="EMBL" id="EGN57582.1"/>
    </source>
</evidence>
<organism evidence="8 9">
    <name type="scientific">Hallella multisaccharivorax DSM 17128</name>
    <dbReference type="NCBI Taxonomy" id="688246"/>
    <lineage>
        <taxon>Bacteria</taxon>
        <taxon>Pseudomonadati</taxon>
        <taxon>Bacteroidota</taxon>
        <taxon>Bacteroidia</taxon>
        <taxon>Bacteroidales</taxon>
        <taxon>Prevotellaceae</taxon>
        <taxon>Hallella</taxon>
    </lineage>
</organism>
<evidence type="ECO:0000256" key="1">
    <source>
        <dbReference type="ARBA" id="ARBA00004651"/>
    </source>
</evidence>
<dbReference type="PANTHER" id="PTHR30294:SF29">
    <property type="entry name" value="MULTIDRUG ABC TRANSPORTER PERMEASE YBHS-RELATED"/>
    <property type="match status" value="1"/>
</dbReference>
<dbReference type="OrthoDB" id="9768837at2"/>
<feature type="transmembrane region" description="Helical" evidence="6">
    <location>
        <begin position="333"/>
        <end position="352"/>
    </location>
</feature>
<evidence type="ECO:0000259" key="7">
    <source>
        <dbReference type="Pfam" id="PF12698"/>
    </source>
</evidence>
<feature type="transmembrane region" description="Helical" evidence="6">
    <location>
        <begin position="298"/>
        <end position="321"/>
    </location>
</feature>
<feature type="transmembrane region" description="Helical" evidence="6">
    <location>
        <begin position="240"/>
        <end position="260"/>
    </location>
</feature>
<dbReference type="HOGENOM" id="CLU_046841_0_0_10"/>
<feature type="transmembrane region" description="Helical" evidence="6">
    <location>
        <begin position="176"/>
        <end position="199"/>
    </location>
</feature>
<dbReference type="AlphaFoldDB" id="F8N8A3"/>
<dbReference type="Gene3D" id="3.40.190.10">
    <property type="entry name" value="Periplasmic binding protein-like II"/>
    <property type="match status" value="1"/>
</dbReference>
<evidence type="ECO:0000256" key="5">
    <source>
        <dbReference type="ARBA" id="ARBA00023136"/>
    </source>
</evidence>
<feature type="transmembrane region" description="Helical" evidence="6">
    <location>
        <begin position="21"/>
        <end position="42"/>
    </location>
</feature>
<evidence type="ECO:0000256" key="3">
    <source>
        <dbReference type="ARBA" id="ARBA00022692"/>
    </source>
</evidence>
<protein>
    <submittedName>
        <fullName evidence="8">ABC-2 type transporter</fullName>
    </submittedName>
</protein>
<dbReference type="STRING" id="688246.Premu_2193"/>
<dbReference type="EMBL" id="GL945017">
    <property type="protein sequence ID" value="EGN57582.1"/>
    <property type="molecule type" value="Genomic_DNA"/>
</dbReference>
<keyword evidence="5 6" id="KW-0472">Membrane</keyword>
<evidence type="ECO:0000256" key="2">
    <source>
        <dbReference type="ARBA" id="ARBA00022475"/>
    </source>
</evidence>
<name>F8N8A3_9BACT</name>
<dbReference type="PANTHER" id="PTHR30294">
    <property type="entry name" value="MEMBRANE COMPONENT OF ABC TRANSPORTER YHHJ-RELATED"/>
    <property type="match status" value="1"/>
</dbReference>
<gene>
    <name evidence="8" type="ORF">Premu_2193</name>
</gene>
<keyword evidence="3 6" id="KW-0812">Transmembrane</keyword>
<evidence type="ECO:0000256" key="4">
    <source>
        <dbReference type="ARBA" id="ARBA00022989"/>
    </source>
</evidence>
<dbReference type="RefSeq" id="WP_007575236.1">
    <property type="nucleotide sequence ID" value="NZ_BPTS01000002.1"/>
</dbReference>
<feature type="transmembrane region" description="Helical" evidence="6">
    <location>
        <begin position="388"/>
        <end position="409"/>
    </location>
</feature>